<gene>
    <name evidence="12 14" type="primary">rbsK</name>
    <name evidence="14" type="ORF">DW084_09680</name>
</gene>
<dbReference type="InterPro" id="IPR029056">
    <property type="entry name" value="Ribokinase-like"/>
</dbReference>
<dbReference type="GO" id="GO:0005524">
    <property type="term" value="F:ATP binding"/>
    <property type="evidence" value="ECO:0007669"/>
    <property type="project" value="UniProtKB-UniRule"/>
</dbReference>
<dbReference type="GO" id="GO:0019303">
    <property type="term" value="P:D-ribose catabolic process"/>
    <property type="evidence" value="ECO:0007669"/>
    <property type="project" value="UniProtKB-UniRule"/>
</dbReference>
<comment type="subunit">
    <text evidence="12">Homodimer.</text>
</comment>
<comment type="function">
    <text evidence="12">Catalyzes the phosphorylation of ribose at O-5 in a reaction requiring ATP and magnesium. The resulting D-ribose-5-phosphate can then be used either for sythesis of nucleotides, histidine, and tryptophan, or as a component of the pentose phosphate pathway.</text>
</comment>
<dbReference type="CDD" id="cd01174">
    <property type="entry name" value="ribokinase"/>
    <property type="match status" value="1"/>
</dbReference>
<dbReference type="PANTHER" id="PTHR10584">
    <property type="entry name" value="SUGAR KINASE"/>
    <property type="match status" value="1"/>
</dbReference>
<feature type="binding site" evidence="12">
    <location>
        <position position="277"/>
    </location>
    <ligand>
        <name>K(+)</name>
        <dbReference type="ChEBI" id="CHEBI:29103"/>
    </ligand>
</feature>
<dbReference type="GO" id="GO:0005829">
    <property type="term" value="C:cytosol"/>
    <property type="evidence" value="ECO:0007669"/>
    <property type="project" value="TreeGrafter"/>
</dbReference>
<evidence type="ECO:0000256" key="1">
    <source>
        <dbReference type="ARBA" id="ARBA00005380"/>
    </source>
</evidence>
<dbReference type="PANTHER" id="PTHR10584:SF166">
    <property type="entry name" value="RIBOKINASE"/>
    <property type="match status" value="1"/>
</dbReference>
<keyword evidence="9 12" id="KW-0460">Magnesium</keyword>
<comment type="caution">
    <text evidence="12">Lacks conserved residue(s) required for the propagation of feature annotation.</text>
</comment>
<feature type="binding site" evidence="12">
    <location>
        <position position="247"/>
    </location>
    <ligand>
        <name>substrate</name>
    </ligand>
</feature>
<feature type="binding site" evidence="12">
    <location>
        <begin position="215"/>
        <end position="220"/>
    </location>
    <ligand>
        <name>ATP</name>
        <dbReference type="ChEBI" id="CHEBI:30616"/>
    </ligand>
</feature>
<keyword evidence="10 12" id="KW-0630">Potassium</keyword>
<keyword evidence="5 12" id="KW-0479">Metal-binding</keyword>
<organism evidence="14 15">
    <name type="scientific">Enterococcus casseliflavus</name>
    <name type="common">Enterococcus flavescens</name>
    <dbReference type="NCBI Taxonomy" id="37734"/>
    <lineage>
        <taxon>Bacteria</taxon>
        <taxon>Bacillati</taxon>
        <taxon>Bacillota</taxon>
        <taxon>Bacilli</taxon>
        <taxon>Lactobacillales</taxon>
        <taxon>Enterococcaceae</taxon>
        <taxon>Enterococcus</taxon>
    </lineage>
</organism>
<feature type="binding site" evidence="12">
    <location>
        <position position="144"/>
    </location>
    <ligand>
        <name>substrate</name>
    </ligand>
</feature>
<feature type="binding site" evidence="12">
    <location>
        <position position="243"/>
    </location>
    <ligand>
        <name>K(+)</name>
        <dbReference type="ChEBI" id="CHEBI:29103"/>
    </ligand>
</feature>
<evidence type="ECO:0000259" key="13">
    <source>
        <dbReference type="Pfam" id="PF00294"/>
    </source>
</evidence>
<dbReference type="InterPro" id="IPR002139">
    <property type="entry name" value="Ribo/fructo_kinase"/>
</dbReference>
<dbReference type="HAMAP" id="MF_01987">
    <property type="entry name" value="Ribokinase"/>
    <property type="match status" value="1"/>
</dbReference>
<comment type="cofactor">
    <cofactor evidence="12">
        <name>Mg(2+)</name>
        <dbReference type="ChEBI" id="CHEBI:18420"/>
    </cofactor>
    <text evidence="12">Requires a divalent cation, most likely magnesium in vivo, as an electrophilic catalyst to aid phosphoryl group transfer. It is the chelate of the metal and the nucleotide that is the actual substrate.</text>
</comment>
<comment type="similarity">
    <text evidence="1">Belongs to the carbohydrate kinase pfkB family.</text>
</comment>
<evidence type="ECO:0000256" key="9">
    <source>
        <dbReference type="ARBA" id="ARBA00022842"/>
    </source>
</evidence>
<keyword evidence="8 12" id="KW-0067">ATP-binding</keyword>
<evidence type="ECO:0000256" key="4">
    <source>
        <dbReference type="ARBA" id="ARBA00022679"/>
    </source>
</evidence>
<accession>A0A415ESD2</accession>
<evidence type="ECO:0000256" key="12">
    <source>
        <dbReference type="HAMAP-Rule" id="MF_01987"/>
    </source>
</evidence>
<feature type="active site" description="Proton acceptor" evidence="12">
    <location>
        <position position="247"/>
    </location>
</feature>
<proteinExistence type="inferred from homology"/>
<feature type="binding site" evidence="12">
    <location>
        <begin position="16"/>
        <end position="18"/>
    </location>
    <ligand>
        <name>substrate</name>
    </ligand>
</feature>
<keyword evidence="7 12" id="KW-0418">Kinase</keyword>
<dbReference type="Gene3D" id="3.40.1190.20">
    <property type="match status" value="1"/>
</dbReference>
<dbReference type="PROSITE" id="PS00584">
    <property type="entry name" value="PFKB_KINASES_2"/>
    <property type="match status" value="1"/>
</dbReference>
<reference evidence="14 15" key="1">
    <citation type="submission" date="2018-08" db="EMBL/GenBank/DDBJ databases">
        <title>A genome reference for cultivated species of the human gut microbiota.</title>
        <authorList>
            <person name="Zou Y."/>
            <person name="Xue W."/>
            <person name="Luo G."/>
        </authorList>
    </citation>
    <scope>NUCLEOTIDE SEQUENCE [LARGE SCALE GENOMIC DNA]</scope>
    <source>
        <strain evidence="14 15">AF48-16</strain>
    </source>
</reference>
<dbReference type="Proteomes" id="UP000286288">
    <property type="component" value="Unassembled WGS sequence"/>
</dbReference>
<dbReference type="NCBIfam" id="TIGR02152">
    <property type="entry name" value="D_ribokin_bact"/>
    <property type="match status" value="1"/>
</dbReference>
<comment type="activity regulation">
    <text evidence="12">Activated by a monovalent cation that binds near, but not in, the active site. The most likely occupant of the site in vivo is potassium. Ion binding induces a conformational change that may alter substrate affinity.</text>
</comment>
<dbReference type="Pfam" id="PF00294">
    <property type="entry name" value="PfkB"/>
    <property type="match status" value="1"/>
</dbReference>
<evidence type="ECO:0000256" key="10">
    <source>
        <dbReference type="ARBA" id="ARBA00022958"/>
    </source>
</evidence>
<evidence type="ECO:0000256" key="8">
    <source>
        <dbReference type="ARBA" id="ARBA00022840"/>
    </source>
</evidence>
<comment type="catalytic activity">
    <reaction evidence="12">
        <text>D-ribose + ATP = D-ribose 5-phosphate + ADP + H(+)</text>
        <dbReference type="Rhea" id="RHEA:13697"/>
        <dbReference type="ChEBI" id="CHEBI:15378"/>
        <dbReference type="ChEBI" id="CHEBI:30616"/>
        <dbReference type="ChEBI" id="CHEBI:47013"/>
        <dbReference type="ChEBI" id="CHEBI:78346"/>
        <dbReference type="ChEBI" id="CHEBI:456216"/>
        <dbReference type="EC" id="2.7.1.15"/>
    </reaction>
</comment>
<dbReference type="EMBL" id="QRMZ01000011">
    <property type="protein sequence ID" value="RHK06253.1"/>
    <property type="molecule type" value="Genomic_DNA"/>
</dbReference>
<protein>
    <recommendedName>
        <fullName evidence="3 12">Ribokinase</fullName>
        <shortName evidence="12">RK</shortName>
        <ecNumber evidence="2 12">2.7.1.15</ecNumber>
    </recommendedName>
</protein>
<keyword evidence="11 12" id="KW-0119">Carbohydrate metabolism</keyword>
<feature type="binding site" evidence="12">
    <location>
        <position position="271"/>
    </location>
    <ligand>
        <name>ATP</name>
        <dbReference type="ChEBI" id="CHEBI:30616"/>
    </ligand>
</feature>
<feature type="binding site" evidence="12">
    <location>
        <position position="188"/>
    </location>
    <ligand>
        <name>ATP</name>
        <dbReference type="ChEBI" id="CHEBI:30616"/>
    </ligand>
</feature>
<comment type="pathway">
    <text evidence="12">Carbohydrate metabolism; D-ribose degradation; D-ribose 5-phosphate from beta-D-ribopyranose: step 2/2.</text>
</comment>
<dbReference type="SUPFAM" id="SSF53613">
    <property type="entry name" value="Ribokinase-like"/>
    <property type="match status" value="1"/>
</dbReference>
<feature type="binding site" evidence="12">
    <location>
        <position position="280"/>
    </location>
    <ligand>
        <name>K(+)</name>
        <dbReference type="ChEBI" id="CHEBI:29103"/>
    </ligand>
</feature>
<evidence type="ECO:0000256" key="11">
    <source>
        <dbReference type="ARBA" id="ARBA00023277"/>
    </source>
</evidence>
<feature type="domain" description="Carbohydrate kinase PfkB" evidence="13">
    <location>
        <begin position="7"/>
        <end position="289"/>
    </location>
</feature>
<feature type="binding site" evidence="12">
    <location>
        <begin position="246"/>
        <end position="247"/>
    </location>
    <ligand>
        <name>ATP</name>
        <dbReference type="ChEBI" id="CHEBI:30616"/>
    </ligand>
</feature>
<evidence type="ECO:0000256" key="5">
    <source>
        <dbReference type="ARBA" id="ARBA00022723"/>
    </source>
</evidence>
<dbReference type="GO" id="GO:0004747">
    <property type="term" value="F:ribokinase activity"/>
    <property type="evidence" value="ECO:0007669"/>
    <property type="project" value="UniProtKB-UniRule"/>
</dbReference>
<dbReference type="InterPro" id="IPR011877">
    <property type="entry name" value="Ribokinase"/>
</dbReference>
<evidence type="ECO:0000313" key="15">
    <source>
        <dbReference type="Proteomes" id="UP000286288"/>
    </source>
</evidence>
<feature type="binding site" evidence="12">
    <location>
        <begin position="44"/>
        <end position="48"/>
    </location>
    <ligand>
        <name>substrate</name>
    </ligand>
</feature>
<keyword evidence="12" id="KW-0963">Cytoplasm</keyword>
<dbReference type="AlphaFoldDB" id="A0A415ESD2"/>
<keyword evidence="6 12" id="KW-0547">Nucleotide-binding</keyword>
<comment type="subcellular location">
    <subcellularLocation>
        <location evidence="12">Cytoplasm</location>
    </subcellularLocation>
</comment>
<sequence length="306" mass="32710">MEERQLNKIIVIGSMATDFVVTTKVKPNQGETVFGEKFDTNFGGKGANQAIAASRLGAEVAMLGHVGTDRFGNEIVENLNVNGVSTENVEPVTHFPSGAAHIILHENDNSIIVIPGANNALDLARFSEIKGNITEADLVILQNEIPQEANEAIIDWCWEAKIPVLYNPAPARKLNPRMLSKVGYLTPNEHEFKLLFPNQKLTDVLAAYPNRLIVTLGAKGAIFHNGKSEVLVPAFPVAAVDTTGAGDTFNGALAVGILASVPLENAIAFANLAAAISVKGYGAQGGMPTLKEMKESPLYEEAWGIK</sequence>
<dbReference type="InterPro" id="IPR011611">
    <property type="entry name" value="PfkB_dom"/>
</dbReference>
<dbReference type="GO" id="GO:0046872">
    <property type="term" value="F:metal ion binding"/>
    <property type="evidence" value="ECO:0007669"/>
    <property type="project" value="UniProtKB-KW"/>
</dbReference>
<dbReference type="PRINTS" id="PR00990">
    <property type="entry name" value="RIBOKINASE"/>
</dbReference>
<dbReference type="InterPro" id="IPR002173">
    <property type="entry name" value="Carboh/pur_kinase_PfkB_CS"/>
</dbReference>
<dbReference type="EC" id="2.7.1.15" evidence="2 12"/>
<name>A0A415ESD2_ENTCA</name>
<evidence type="ECO:0000256" key="3">
    <source>
        <dbReference type="ARBA" id="ARBA00016943"/>
    </source>
</evidence>
<comment type="caution">
    <text evidence="14">The sequence shown here is derived from an EMBL/GenBank/DDBJ whole genome shotgun (WGS) entry which is preliminary data.</text>
</comment>
<keyword evidence="4 12" id="KW-0808">Transferase</keyword>
<dbReference type="UniPathway" id="UPA00916">
    <property type="reaction ID" value="UER00889"/>
</dbReference>
<comment type="similarity">
    <text evidence="12">Belongs to the carbohydrate kinase PfkB family. Ribokinase subfamily.</text>
</comment>
<evidence type="ECO:0000256" key="7">
    <source>
        <dbReference type="ARBA" id="ARBA00022777"/>
    </source>
</evidence>
<evidence type="ECO:0000313" key="14">
    <source>
        <dbReference type="EMBL" id="RHK06253.1"/>
    </source>
</evidence>
<feature type="binding site" evidence="12">
    <location>
        <position position="241"/>
    </location>
    <ligand>
        <name>K(+)</name>
        <dbReference type="ChEBI" id="CHEBI:29103"/>
    </ligand>
</feature>
<evidence type="ECO:0000256" key="2">
    <source>
        <dbReference type="ARBA" id="ARBA00012035"/>
    </source>
</evidence>
<evidence type="ECO:0000256" key="6">
    <source>
        <dbReference type="ARBA" id="ARBA00022741"/>
    </source>
</evidence>
<feature type="binding site" evidence="12">
    <location>
        <position position="282"/>
    </location>
    <ligand>
        <name>K(+)</name>
        <dbReference type="ChEBI" id="CHEBI:29103"/>
    </ligand>
</feature>